<evidence type="ECO:0000313" key="1">
    <source>
        <dbReference type="EMBL" id="KAJ1177437.1"/>
    </source>
</evidence>
<comment type="caution">
    <text evidence="1">The sequence shown here is derived from an EMBL/GenBank/DDBJ whole genome shotgun (WGS) entry which is preliminary data.</text>
</comment>
<sequence length="119" mass="13515">MDRMTQRLDKHVEWLDQSERRVSEVEDGQAELSTGHAKLSKELGSLQTKVDDLEARSRRNNLRIVGVTESTAKDNMEGFIECLPLQLLGRATFFDLFVVERARGSLVTRLPPVPLRVPL</sequence>
<proteinExistence type="predicted"/>
<reference evidence="1" key="1">
    <citation type="journal article" date="2022" name="bioRxiv">
        <title>Sequencing and chromosome-scale assembly of the giantPleurodeles waltlgenome.</title>
        <authorList>
            <person name="Brown T."/>
            <person name="Elewa A."/>
            <person name="Iarovenko S."/>
            <person name="Subramanian E."/>
            <person name="Araus A.J."/>
            <person name="Petzold A."/>
            <person name="Susuki M."/>
            <person name="Suzuki K.-i.T."/>
            <person name="Hayashi T."/>
            <person name="Toyoda A."/>
            <person name="Oliveira C."/>
            <person name="Osipova E."/>
            <person name="Leigh N.D."/>
            <person name="Simon A."/>
            <person name="Yun M.H."/>
        </authorList>
    </citation>
    <scope>NUCLEOTIDE SEQUENCE</scope>
    <source>
        <strain evidence="1">20211129_DDA</strain>
        <tissue evidence="1">Liver</tissue>
    </source>
</reference>
<name>A0AAV7TP00_PLEWA</name>
<protein>
    <submittedName>
        <fullName evidence="1">Uncharacterized protein</fullName>
    </submittedName>
</protein>
<keyword evidence="2" id="KW-1185">Reference proteome</keyword>
<dbReference type="AlphaFoldDB" id="A0AAV7TP00"/>
<gene>
    <name evidence="1" type="ORF">NDU88_002692</name>
</gene>
<accession>A0AAV7TP00</accession>
<dbReference type="PANTHER" id="PTHR11505">
    <property type="entry name" value="L1 TRANSPOSABLE ELEMENT-RELATED"/>
    <property type="match status" value="1"/>
</dbReference>
<dbReference type="EMBL" id="JANPWB010000006">
    <property type="protein sequence ID" value="KAJ1177437.1"/>
    <property type="molecule type" value="Genomic_DNA"/>
</dbReference>
<organism evidence="1 2">
    <name type="scientific">Pleurodeles waltl</name>
    <name type="common">Iberian ribbed newt</name>
    <dbReference type="NCBI Taxonomy" id="8319"/>
    <lineage>
        <taxon>Eukaryota</taxon>
        <taxon>Metazoa</taxon>
        <taxon>Chordata</taxon>
        <taxon>Craniata</taxon>
        <taxon>Vertebrata</taxon>
        <taxon>Euteleostomi</taxon>
        <taxon>Amphibia</taxon>
        <taxon>Batrachia</taxon>
        <taxon>Caudata</taxon>
        <taxon>Salamandroidea</taxon>
        <taxon>Salamandridae</taxon>
        <taxon>Pleurodelinae</taxon>
        <taxon>Pleurodeles</taxon>
    </lineage>
</organism>
<dbReference type="InterPro" id="IPR004244">
    <property type="entry name" value="Transposase_22"/>
</dbReference>
<dbReference type="Proteomes" id="UP001066276">
    <property type="component" value="Chromosome 3_2"/>
</dbReference>
<evidence type="ECO:0000313" key="2">
    <source>
        <dbReference type="Proteomes" id="UP001066276"/>
    </source>
</evidence>